<proteinExistence type="predicted"/>
<evidence type="ECO:0000313" key="1">
    <source>
        <dbReference type="EMBL" id="APT73691.1"/>
    </source>
</evidence>
<dbReference type="EMBL" id="CP007389">
    <property type="protein sequence ID" value="APT73691.1"/>
    <property type="molecule type" value="Genomic_DNA"/>
</dbReference>
<dbReference type="PROSITE" id="PS51257">
    <property type="entry name" value="PROKAR_LIPOPROTEIN"/>
    <property type="match status" value="1"/>
</dbReference>
<name>A0ABM6GDQ2_9BACT</name>
<keyword evidence="2" id="KW-1185">Reference proteome</keyword>
<sequence length="191" mass="21349">MKKAIFMFAVILIILSGCGIFTKNNTPYVLIKTPVEITDPYGNKVFVKGKVNGFDIILKDGSTGIGEKITEIKSISLDTNIFDYDYALVDGKININLRMKSGLPKNIAEVQKDLAGNIIVYTYNINATKFNIWLDNMLEKGWIENRNILSSEENIIAGNYLISFIRKTPPGTTYFKTGASGNVKVKRIQLK</sequence>
<organism evidence="1 2">
    <name type="scientific">Thermosipho melanesiensis</name>
    <dbReference type="NCBI Taxonomy" id="46541"/>
    <lineage>
        <taxon>Bacteria</taxon>
        <taxon>Thermotogati</taxon>
        <taxon>Thermotogota</taxon>
        <taxon>Thermotogae</taxon>
        <taxon>Thermotogales</taxon>
        <taxon>Fervidobacteriaceae</taxon>
        <taxon>Thermosipho</taxon>
    </lineage>
</organism>
<accession>A0ABM6GDQ2</accession>
<dbReference type="Proteomes" id="UP000185490">
    <property type="component" value="Chromosome"/>
</dbReference>
<reference evidence="1 2" key="1">
    <citation type="submission" date="2014-02" db="EMBL/GenBank/DDBJ databases">
        <title>Diversity of Thermotogales isolates from hydrothermal vents.</title>
        <authorList>
            <person name="Haverkamp T.H.A."/>
            <person name="Lossouarn J."/>
            <person name="Geslin C."/>
            <person name="Nesbo C.L."/>
        </authorList>
    </citation>
    <scope>NUCLEOTIDE SEQUENCE [LARGE SCALE GENOMIC DNA]</scope>
    <source>
        <strain evidence="1 2">431</strain>
    </source>
</reference>
<dbReference type="RefSeq" id="WP_012056903.1">
    <property type="nucleotide sequence ID" value="NZ_CP007389.1"/>
</dbReference>
<evidence type="ECO:0008006" key="3">
    <source>
        <dbReference type="Google" id="ProtNLM"/>
    </source>
</evidence>
<protein>
    <recommendedName>
        <fullName evidence="3">Lipoprotein</fullName>
    </recommendedName>
</protein>
<evidence type="ECO:0000313" key="2">
    <source>
        <dbReference type="Proteomes" id="UP000185490"/>
    </source>
</evidence>
<gene>
    <name evidence="1" type="ORF">BW47_03685</name>
</gene>